<dbReference type="PANTHER" id="PTHR43463">
    <property type="entry name" value="NICOTINATE-NUCLEOTIDE--DIMETHYLBENZIMIDAZOLE PHOSPHORIBOSYLTRANSFERASE"/>
    <property type="match status" value="1"/>
</dbReference>
<dbReference type="NCBIfam" id="TIGR03160">
    <property type="entry name" value="cobT_DBIPRT"/>
    <property type="match status" value="1"/>
</dbReference>
<dbReference type="InterPro" id="IPR023195">
    <property type="entry name" value="Nict_dMeBzImd_PRibTrfase_N"/>
</dbReference>
<dbReference type="STRING" id="1513793.SAMN06296036_11271"/>
<dbReference type="Gene3D" id="3.40.50.10210">
    <property type="match status" value="1"/>
</dbReference>
<evidence type="ECO:0000256" key="7">
    <source>
        <dbReference type="ARBA" id="ARBA00022679"/>
    </source>
</evidence>
<gene>
    <name evidence="10" type="primary">cobT</name>
    <name evidence="11" type="ORF">SAMN06296036_11271</name>
</gene>
<evidence type="ECO:0000256" key="4">
    <source>
        <dbReference type="ARBA" id="ARBA00015486"/>
    </source>
</evidence>
<reference evidence="12" key="1">
    <citation type="submission" date="2017-04" db="EMBL/GenBank/DDBJ databases">
        <authorList>
            <person name="Varghese N."/>
            <person name="Submissions S."/>
        </authorList>
    </citation>
    <scope>NUCLEOTIDE SEQUENCE [LARGE SCALE GENOMIC DNA]</scope>
    <source>
        <strain evidence="12">RKEM611</strain>
    </source>
</reference>
<dbReference type="OrthoDB" id="9781491at2"/>
<dbReference type="InterPro" id="IPR036087">
    <property type="entry name" value="Nict_dMeBzImd_PRibTrfase_sf"/>
</dbReference>
<evidence type="ECO:0000313" key="12">
    <source>
        <dbReference type="Proteomes" id="UP000192907"/>
    </source>
</evidence>
<accession>A0A1Y6C7J6</accession>
<dbReference type="Pfam" id="PF02277">
    <property type="entry name" value="DBI_PRT"/>
    <property type="match status" value="1"/>
</dbReference>
<dbReference type="InterPro" id="IPR003200">
    <property type="entry name" value="Nict_dMeBzImd_PRibTrfase"/>
</dbReference>
<dbReference type="EC" id="2.4.2.21" evidence="3 10"/>
<dbReference type="HAMAP" id="MF_00230">
    <property type="entry name" value="CobT"/>
    <property type="match status" value="1"/>
</dbReference>
<comment type="pathway">
    <text evidence="1 10">Nucleoside biosynthesis; alpha-ribazole biosynthesis; alpha-ribazole from 5,6-dimethylbenzimidazole: step 1/2.</text>
</comment>
<proteinExistence type="inferred from homology"/>
<evidence type="ECO:0000256" key="1">
    <source>
        <dbReference type="ARBA" id="ARBA00005049"/>
    </source>
</evidence>
<feature type="active site" description="Proton acceptor" evidence="10">
    <location>
        <position position="307"/>
    </location>
</feature>
<comment type="similarity">
    <text evidence="2 10">Belongs to the CobT family.</text>
</comment>
<dbReference type="GO" id="GO:0009236">
    <property type="term" value="P:cobalamin biosynthetic process"/>
    <property type="evidence" value="ECO:0007669"/>
    <property type="project" value="UniProtKB-UniRule"/>
</dbReference>
<dbReference type="PANTHER" id="PTHR43463:SF1">
    <property type="entry name" value="NICOTINATE-NUCLEOTIDE--DIMETHYLBENZIMIDAZOLE PHOSPHORIBOSYLTRANSFERASE"/>
    <property type="match status" value="1"/>
</dbReference>
<evidence type="ECO:0000313" key="11">
    <source>
        <dbReference type="EMBL" id="SMF40308.1"/>
    </source>
</evidence>
<dbReference type="NCBIfam" id="NF000996">
    <property type="entry name" value="PRK00105.1"/>
    <property type="match status" value="1"/>
</dbReference>
<dbReference type="EMBL" id="FWZT01000012">
    <property type="protein sequence ID" value="SMF40308.1"/>
    <property type="molecule type" value="Genomic_DNA"/>
</dbReference>
<dbReference type="UniPathway" id="UPA00061">
    <property type="reaction ID" value="UER00516"/>
</dbReference>
<keyword evidence="7 10" id="KW-0808">Transferase</keyword>
<organism evidence="11 12">
    <name type="scientific">Pseudobacteriovorax antillogorgiicola</name>
    <dbReference type="NCBI Taxonomy" id="1513793"/>
    <lineage>
        <taxon>Bacteria</taxon>
        <taxon>Pseudomonadati</taxon>
        <taxon>Bdellovibrionota</taxon>
        <taxon>Oligoflexia</taxon>
        <taxon>Oligoflexales</taxon>
        <taxon>Pseudobacteriovoracaceae</taxon>
        <taxon>Pseudobacteriovorax</taxon>
    </lineage>
</organism>
<dbReference type="Gene3D" id="1.10.1610.10">
    <property type="match status" value="1"/>
</dbReference>
<dbReference type="RefSeq" id="WP_132320416.1">
    <property type="nucleotide sequence ID" value="NZ_FWZT01000012.1"/>
</dbReference>
<dbReference type="InterPro" id="IPR017846">
    <property type="entry name" value="Nict_dMeBzImd_PRibTrfase_bact"/>
</dbReference>
<sequence length="340" mass="36286">MIKPLNRSLETEIQKRIDEKTKPLGSLGQLEHLAKQIALIQGTLNPKLNMPSLILFAGDHGLVDEGISPYPQQVTVEMLKNFVAGGAAINCFARQHDLDLSLIDCGTKIAFSHPQVIPARQGPGTKNSLKGPAMTNEQLKSAVEHGRKLVLARKKVGSNVIGFGEMGIGNSSAAALITSRLCDVPLEACVGRGTGCDDRQLRQKSQVLRAVLENHSTAQSPLEVMQAFGGFEMATALGAILAAAEEGILILMDGFIMSAVGLAAVTLQPHVLEYMVFCHRSASPGHRIILETLGVEPVLDLSMRLGEGTGIAVAYPLLESAVCFLNSMASFKEAEVSRSL</sequence>
<comment type="function">
    <text evidence="10">Catalyzes the synthesis of alpha-ribazole-5'-phosphate from nicotinate mononucleotide (NAMN) and 5,6-dimethylbenzimidazole (DMB).</text>
</comment>
<evidence type="ECO:0000256" key="10">
    <source>
        <dbReference type="HAMAP-Rule" id="MF_00230"/>
    </source>
</evidence>
<protein>
    <recommendedName>
        <fullName evidence="4 10">Nicotinate-nucleotide--dimethylbenzimidazole phosphoribosyltransferase</fullName>
        <shortName evidence="10">NN:DBI PRT</shortName>
        <ecNumber evidence="3 10">2.4.2.21</ecNumber>
    </recommendedName>
    <alternativeName>
        <fullName evidence="8 10">N(1)-alpha-phosphoribosyltransferase</fullName>
    </alternativeName>
</protein>
<evidence type="ECO:0000256" key="6">
    <source>
        <dbReference type="ARBA" id="ARBA00022676"/>
    </source>
</evidence>
<keyword evidence="5 10" id="KW-0169">Cobalamin biosynthesis</keyword>
<evidence type="ECO:0000256" key="9">
    <source>
        <dbReference type="ARBA" id="ARBA00047340"/>
    </source>
</evidence>
<evidence type="ECO:0000256" key="3">
    <source>
        <dbReference type="ARBA" id="ARBA00011991"/>
    </source>
</evidence>
<dbReference type="AlphaFoldDB" id="A0A1Y6C7J6"/>
<keyword evidence="12" id="KW-1185">Reference proteome</keyword>
<dbReference type="GO" id="GO:0008939">
    <property type="term" value="F:nicotinate-nucleotide-dimethylbenzimidazole phosphoribosyltransferase activity"/>
    <property type="evidence" value="ECO:0007669"/>
    <property type="project" value="UniProtKB-UniRule"/>
</dbReference>
<dbReference type="FunFam" id="3.40.50.10210:FF:000001">
    <property type="entry name" value="Nicotinate-nucleotide--dimethylbenzimidazole phosphoribosyltransferase"/>
    <property type="match status" value="1"/>
</dbReference>
<dbReference type="Proteomes" id="UP000192907">
    <property type="component" value="Unassembled WGS sequence"/>
</dbReference>
<keyword evidence="6 10" id="KW-0328">Glycosyltransferase</keyword>
<comment type="catalytic activity">
    <reaction evidence="9 10">
        <text>5,6-dimethylbenzimidazole + nicotinate beta-D-ribonucleotide = alpha-ribazole 5'-phosphate + nicotinate + H(+)</text>
        <dbReference type="Rhea" id="RHEA:11196"/>
        <dbReference type="ChEBI" id="CHEBI:15378"/>
        <dbReference type="ChEBI" id="CHEBI:15890"/>
        <dbReference type="ChEBI" id="CHEBI:32544"/>
        <dbReference type="ChEBI" id="CHEBI:57502"/>
        <dbReference type="ChEBI" id="CHEBI:57918"/>
        <dbReference type="EC" id="2.4.2.21"/>
    </reaction>
</comment>
<evidence type="ECO:0000256" key="5">
    <source>
        <dbReference type="ARBA" id="ARBA00022573"/>
    </source>
</evidence>
<name>A0A1Y6C7J6_9BACT</name>
<dbReference type="CDD" id="cd02439">
    <property type="entry name" value="DMB-PRT_CobT"/>
    <property type="match status" value="1"/>
</dbReference>
<evidence type="ECO:0000256" key="2">
    <source>
        <dbReference type="ARBA" id="ARBA00007110"/>
    </source>
</evidence>
<evidence type="ECO:0000256" key="8">
    <source>
        <dbReference type="ARBA" id="ARBA00030686"/>
    </source>
</evidence>
<dbReference type="SUPFAM" id="SSF52733">
    <property type="entry name" value="Nicotinate mononucleotide:5,6-dimethylbenzimidazole phosphoribosyltransferase (CobT)"/>
    <property type="match status" value="1"/>
</dbReference>